<evidence type="ECO:0000313" key="2">
    <source>
        <dbReference type="Proteomes" id="UP000298159"/>
    </source>
</evidence>
<dbReference type="EMBL" id="SRRT01000001">
    <property type="protein sequence ID" value="TGN81915.1"/>
    <property type="molecule type" value="Genomic_DNA"/>
</dbReference>
<name>A0A4Z1DI22_9ACTN</name>
<accession>A0A4Z1DI22</accession>
<proteinExistence type="predicted"/>
<keyword evidence="2" id="KW-1185">Reference proteome</keyword>
<dbReference type="AlphaFoldDB" id="A0A4Z1DI22"/>
<evidence type="ECO:0000313" key="1">
    <source>
        <dbReference type="EMBL" id="TGN81915.1"/>
    </source>
</evidence>
<sequence length="716" mass="77473">MLLLAEHLLASDPAQLQDLETLIDTAIAHAAEQPIARVTEDAVIRLRLVRAEYDPAERAELKRLARRHLVPGRHAALINAREARRCALEGRPEEALEGWRDAVYDAIHAEMTEDAASWLYAVRAVNAQYGPLTSALDDEHRLAQALRATGRGRLLDRMRSFREHALSARVKDKPVEAVLSARRWLTDTVITGDWASEFEALEFLGDLYRDSHEPSLAAQYYQRAGTAKKLTELAGSTGDLMLPLGPLADAPWWVLRARGAIVEAQADLIDDDSAGTLLTELTALAERGRSGELMDSPFGNLTHQATRSACVLAGRGTQEQATALLQLLAPDVPRDPQHYRHSDDSHATACVTIAKAHPGAAMPALTRLFDLAEAGAHKALQLVVDDEVISLVAAPEERTEPVMASVAREALTEEAMAELRARVGRLDDNGLYLADVARSLADPGHPAVLQRAEQARDRILRRPDPVPGVAEFGTRLVSDSYLVRCLDTEVRTACLDKLMAVASDAGEVAASRRDALIGARNLVADLSADVRCRVFDTAKAFVLGGRDGSYLDDEVTGTPHPLSAFKVFNGSASLRGEALLLASVSATSPEAHAWVRDQAIGLLTSKDSGDLHCAALTLSWLTGDIAAEVDANLMAAHHHAGVRQASAVLCLRHPARYRDAAMRLAEDGEYRVRRTLAEAAAHADPEDSGTATTVLEVLARDARHSVRAAVRPRPNA</sequence>
<reference evidence="1 2" key="1">
    <citation type="submission" date="2019-04" db="EMBL/GenBank/DDBJ databases">
        <title>Streptomyces sp. nov. Bv016 isolated from bark of Buahinia variegata.</title>
        <authorList>
            <person name="Kanchanasin P."/>
            <person name="Tanasupawat S."/>
            <person name="Yuki M."/>
            <person name="Kudo T."/>
        </authorList>
    </citation>
    <scope>NUCLEOTIDE SEQUENCE [LARGE SCALE GENOMIC DNA]</scope>
    <source>
        <strain evidence="1 2">Bv016</strain>
    </source>
</reference>
<gene>
    <name evidence="1" type="ORF">E5083_00225</name>
</gene>
<comment type="caution">
    <text evidence="1">The sequence shown here is derived from an EMBL/GenBank/DDBJ whole genome shotgun (WGS) entry which is preliminary data.</text>
</comment>
<protein>
    <submittedName>
        <fullName evidence="1">Uncharacterized protein</fullName>
    </submittedName>
</protein>
<dbReference type="Proteomes" id="UP000298159">
    <property type="component" value="Unassembled WGS sequence"/>
</dbReference>
<organism evidence="1 2">
    <name type="scientific">Streptomyces bauhiniae</name>
    <dbReference type="NCBI Taxonomy" id="2340725"/>
    <lineage>
        <taxon>Bacteria</taxon>
        <taxon>Bacillati</taxon>
        <taxon>Actinomycetota</taxon>
        <taxon>Actinomycetes</taxon>
        <taxon>Kitasatosporales</taxon>
        <taxon>Streptomycetaceae</taxon>
        <taxon>Streptomyces</taxon>
    </lineage>
</organism>